<keyword evidence="3" id="KW-1185">Reference proteome</keyword>
<dbReference type="InterPro" id="IPR052509">
    <property type="entry name" value="Metal_resp_DNA-bind_regulator"/>
</dbReference>
<dbReference type="InterPro" id="IPR005149">
    <property type="entry name" value="Tscrpt_reg_PadR_N"/>
</dbReference>
<name>R2RYN5_9ENTE</name>
<protein>
    <recommendedName>
        <fullName evidence="1">Transcription regulator PadR N-terminal domain-containing protein</fullName>
    </recommendedName>
</protein>
<dbReference type="SUPFAM" id="SSF46785">
    <property type="entry name" value="Winged helix' DNA-binding domain"/>
    <property type="match status" value="1"/>
</dbReference>
<dbReference type="Gene3D" id="1.10.10.10">
    <property type="entry name" value="Winged helix-like DNA-binding domain superfamily/Winged helix DNA-binding domain"/>
    <property type="match status" value="1"/>
</dbReference>
<accession>R2RYN5</accession>
<dbReference type="EMBL" id="AJAQ01000045">
    <property type="protein sequence ID" value="EOH88390.1"/>
    <property type="molecule type" value="Genomic_DNA"/>
</dbReference>
<evidence type="ECO:0000313" key="3">
    <source>
        <dbReference type="Proteomes" id="UP000013782"/>
    </source>
</evidence>
<dbReference type="eggNOG" id="COG1695">
    <property type="taxonomic scope" value="Bacteria"/>
</dbReference>
<dbReference type="HOGENOM" id="CLU_089258_7_0_9"/>
<sequence length="172" mass="20846">MIPLLILGLLKEKPQSYGYELLVEMKKNYFQYFVRFTQGSFYYNIQQLEEKGLIQKVMMEEEQNEKEKNRYVLTPAGEEEFERLFKKYGNKNEPITFPFYTPMLFVDQVDSEEKEQLLTSQIQQTQEKIRLIDLALEEPNELRQNFSEMLKNSKRHHEVNLVWFQEQLEKDQ</sequence>
<dbReference type="OrthoDB" id="1903418at2"/>
<dbReference type="Proteomes" id="UP000013782">
    <property type="component" value="Unassembled WGS sequence"/>
</dbReference>
<reference evidence="2 3" key="1">
    <citation type="submission" date="2013-02" db="EMBL/GenBank/DDBJ databases">
        <title>The Genome Sequence of Enterococcus pallens BAA-351.</title>
        <authorList>
            <consortium name="The Broad Institute Genome Sequencing Platform"/>
            <consortium name="The Broad Institute Genome Sequencing Center for Infectious Disease"/>
            <person name="Earl A.M."/>
            <person name="Gilmore M.S."/>
            <person name="Lebreton F."/>
            <person name="Walker B."/>
            <person name="Young S.K."/>
            <person name="Zeng Q."/>
            <person name="Gargeya S."/>
            <person name="Fitzgerald M."/>
            <person name="Haas B."/>
            <person name="Abouelleil A."/>
            <person name="Alvarado L."/>
            <person name="Arachchi H.M."/>
            <person name="Berlin A.M."/>
            <person name="Chapman S.B."/>
            <person name="Dewar J."/>
            <person name="Goldberg J."/>
            <person name="Griggs A."/>
            <person name="Gujja S."/>
            <person name="Hansen M."/>
            <person name="Howarth C."/>
            <person name="Imamovic A."/>
            <person name="Larimer J."/>
            <person name="McCowan C."/>
            <person name="Murphy C."/>
            <person name="Neiman D."/>
            <person name="Pearson M."/>
            <person name="Priest M."/>
            <person name="Roberts A."/>
            <person name="Saif S."/>
            <person name="Shea T."/>
            <person name="Sisk P."/>
            <person name="Sykes S."/>
            <person name="Wortman J."/>
            <person name="Nusbaum C."/>
            <person name="Birren B."/>
        </authorList>
    </citation>
    <scope>NUCLEOTIDE SEQUENCE [LARGE SCALE GENOMIC DNA]</scope>
    <source>
        <strain evidence="2 3">ATCC BAA-351</strain>
    </source>
</reference>
<dbReference type="AlphaFoldDB" id="R2RYN5"/>
<dbReference type="RefSeq" id="WP_010759152.1">
    <property type="nucleotide sequence ID" value="NZ_ASWD01000003.1"/>
</dbReference>
<organism evidence="2 3">
    <name type="scientific">Enterococcus pallens ATCC BAA-351</name>
    <dbReference type="NCBI Taxonomy" id="1158607"/>
    <lineage>
        <taxon>Bacteria</taxon>
        <taxon>Bacillati</taxon>
        <taxon>Bacillota</taxon>
        <taxon>Bacilli</taxon>
        <taxon>Lactobacillales</taxon>
        <taxon>Enterococcaceae</taxon>
        <taxon>Enterococcus</taxon>
    </lineage>
</organism>
<feature type="domain" description="Transcription regulator PadR N-terminal" evidence="1">
    <location>
        <begin position="6"/>
        <end position="82"/>
    </location>
</feature>
<comment type="caution">
    <text evidence="2">The sequence shown here is derived from an EMBL/GenBank/DDBJ whole genome shotgun (WGS) entry which is preliminary data.</text>
</comment>
<dbReference type="Pfam" id="PF03551">
    <property type="entry name" value="PadR"/>
    <property type="match status" value="1"/>
</dbReference>
<dbReference type="STRING" id="160454.RV10_GL002683"/>
<dbReference type="PANTHER" id="PTHR33169:SF14">
    <property type="entry name" value="TRANSCRIPTIONAL REGULATOR RV3488"/>
    <property type="match status" value="1"/>
</dbReference>
<dbReference type="PATRIC" id="fig|1158607.3.peg.4185"/>
<dbReference type="InterPro" id="IPR036390">
    <property type="entry name" value="WH_DNA-bd_sf"/>
</dbReference>
<evidence type="ECO:0000259" key="1">
    <source>
        <dbReference type="Pfam" id="PF03551"/>
    </source>
</evidence>
<dbReference type="PANTHER" id="PTHR33169">
    <property type="entry name" value="PADR-FAMILY TRANSCRIPTIONAL REGULATOR"/>
    <property type="match status" value="1"/>
</dbReference>
<dbReference type="InterPro" id="IPR036388">
    <property type="entry name" value="WH-like_DNA-bd_sf"/>
</dbReference>
<gene>
    <name evidence="2" type="ORF">UAU_04208</name>
</gene>
<proteinExistence type="predicted"/>
<evidence type="ECO:0000313" key="2">
    <source>
        <dbReference type="EMBL" id="EOH88390.1"/>
    </source>
</evidence>